<protein>
    <submittedName>
        <fullName evidence="1">Uncharacterized protein</fullName>
    </submittedName>
</protein>
<dbReference type="InParanoid" id="A0A152A7M4"/>
<name>A0A152A7M4_TIELA</name>
<dbReference type="Proteomes" id="UP000076078">
    <property type="component" value="Unassembled WGS sequence"/>
</dbReference>
<evidence type="ECO:0000313" key="2">
    <source>
        <dbReference type="Proteomes" id="UP000076078"/>
    </source>
</evidence>
<evidence type="ECO:0000313" key="1">
    <source>
        <dbReference type="EMBL" id="KYR02232.1"/>
    </source>
</evidence>
<proteinExistence type="predicted"/>
<gene>
    <name evidence="1" type="ORF">DLAC_01052</name>
</gene>
<comment type="caution">
    <text evidence="1">The sequence shown here is derived from an EMBL/GenBank/DDBJ whole genome shotgun (WGS) entry which is preliminary data.</text>
</comment>
<accession>A0A152A7M4</accession>
<sequence>MQSNQFYNNLNNFNNLQHPNNNDYQLIFDAFIKWISEDYSNLEILKEVYNNIEPKNNYLFIPTILQWVEDNNQSKHNLNIKIDIFLLLHPKENHMFQVKMYDWITDYLIEKKDNVMKFIKYNYAISSLSTLMIYKHGLFVELLQSENYKVIEVLFGGNFQLNLHIEHPHLLPLSMIIRSLKLILRFQNEIEDPNKIIKNMVEVGYSLVKKHWSISDKYNVKMHRCVLGDEKQQSILPSKLKLNWVKEAISLVVLGDRNSKNVFIDCLIKILCFKTLGNLTEQEIQLLIDDYLLLIPIILKYMDYKISYKTENYKGKPNHIVVTLMDEFNSISSYFDRKLINHRCELIFQNIKQQLEILPNKHNNNNNNLVFHIGLINSIISSPIIRENIQTIYKYLISFVNFKSNDNPNIIVLLSNLITLHGNLSIEHQQTLFKEVVNIYLKNLNDKEFNYPRHKYPMNLLVQILISDTHFAISNLDELLSCFFSISFPTYTIFLNQICCQSFIWKLLKSNDNYTKFHSKIIEVSNNSIINRIYLLEYLMKTESNSNLNEMITQITDNIDNVQITDDHFHITLLRYHQYFKLQLYNPPLSNDNNNNIDKLQLFKLFSKTITSYLKCLQSMSFDTTLNQEMLVKFINTEEEIDIFFQLVPSSLQNSAIISKIIQIFLDEKSVNNIDKYVIEFLNNYIRVPKTITISIANNFIDILNRITLYLHIDEQIELLLKCIVPENLQFILKRDSFPKLFKNLSNPIKVYSHFIESIDANGGLSKHRETNRLVTANIISSLSGENLIDFHHHLSSVLIDKLLHFVKIPFSDILEAIRYFKPLKSLSPLLYSKVLKLFMATKTDKQKEILLTIIRYEGITVLEFLNNQRLTGFHYIHQLGIDYEKTLVNVPYAPDCIINDILGYSVIESLTISEICSPSMLLNYALVSKVFFKETCKILKNFHVNQFSSNWSAISCSQWSLFHMGLYHLDYKYISLFRLDSSETIFYQLFSLSINSDDYLDNFDYLVDREMVNLSTLTLKYSEPYYNSIIALLENCHRLEKVFLSVKPNYHQVPSETIQKNLSQLLYTLFKNNYNSLELFRFEFKFDEYFGKIAPLLKLMHKLPKVIPQTNSNQVNILCNIDSRSIINSTLGESWETNAKYITTLNLRLNQSHIDRYWTRDAFLQPTLFKRLKKLNIRSDGTIYVYNLIRFPSLKIKKLYLQFSSYTNYGEDFHKLCESICQLSLIEQITIDCWDINGEELQILLDYLNKISTLKMINLYKEFELDIMSSVNTGVYQSVTCKKQQNKFKFIRVNK</sequence>
<reference evidence="1 2" key="1">
    <citation type="submission" date="2015-12" db="EMBL/GenBank/DDBJ databases">
        <title>Dictyostelia acquired genes for synthesis and detection of signals that induce cell-type specialization by lateral gene transfer from prokaryotes.</title>
        <authorList>
            <person name="Gloeckner G."/>
            <person name="Schaap P."/>
        </authorList>
    </citation>
    <scope>NUCLEOTIDE SEQUENCE [LARGE SCALE GENOMIC DNA]</scope>
    <source>
        <strain evidence="1 2">TK</strain>
    </source>
</reference>
<dbReference type="EMBL" id="LODT01000004">
    <property type="protein sequence ID" value="KYR02232.1"/>
    <property type="molecule type" value="Genomic_DNA"/>
</dbReference>
<keyword evidence="2" id="KW-1185">Reference proteome</keyword>
<organism evidence="1 2">
    <name type="scientific">Tieghemostelium lacteum</name>
    <name type="common">Slime mold</name>
    <name type="synonym">Dictyostelium lacteum</name>
    <dbReference type="NCBI Taxonomy" id="361077"/>
    <lineage>
        <taxon>Eukaryota</taxon>
        <taxon>Amoebozoa</taxon>
        <taxon>Evosea</taxon>
        <taxon>Eumycetozoa</taxon>
        <taxon>Dictyostelia</taxon>
        <taxon>Dictyosteliales</taxon>
        <taxon>Raperosteliaceae</taxon>
        <taxon>Tieghemostelium</taxon>
    </lineage>
</organism>